<gene>
    <name evidence="1" type="ORF">SAMN04488546_4393</name>
</gene>
<reference evidence="2" key="1">
    <citation type="submission" date="2016-10" db="EMBL/GenBank/DDBJ databases">
        <authorList>
            <person name="Varghese N."/>
            <person name="Submissions S."/>
        </authorList>
    </citation>
    <scope>NUCLEOTIDE SEQUENCE [LARGE SCALE GENOMIC DNA]</scope>
    <source>
        <strain evidence="2">DSM 44209</strain>
    </source>
</reference>
<organism evidence="1 2">
    <name type="scientific">Geodermatophilus poikilotrophus</name>
    <dbReference type="NCBI Taxonomy" id="1333667"/>
    <lineage>
        <taxon>Bacteria</taxon>
        <taxon>Bacillati</taxon>
        <taxon>Actinomycetota</taxon>
        <taxon>Actinomycetes</taxon>
        <taxon>Geodermatophilales</taxon>
        <taxon>Geodermatophilaceae</taxon>
        <taxon>Geodermatophilus</taxon>
    </lineage>
</organism>
<evidence type="ECO:0000313" key="2">
    <source>
        <dbReference type="Proteomes" id="UP000198507"/>
    </source>
</evidence>
<accession>A0A1I0IEA3</accession>
<dbReference type="AlphaFoldDB" id="A0A1I0IEA3"/>
<dbReference type="Proteomes" id="UP000198507">
    <property type="component" value="Unassembled WGS sequence"/>
</dbReference>
<dbReference type="EMBL" id="FOIE01000011">
    <property type="protein sequence ID" value="SET95110.1"/>
    <property type="molecule type" value="Genomic_DNA"/>
</dbReference>
<name>A0A1I0IEA3_9ACTN</name>
<evidence type="ECO:0000313" key="1">
    <source>
        <dbReference type="EMBL" id="SET95110.1"/>
    </source>
</evidence>
<proteinExistence type="predicted"/>
<protein>
    <submittedName>
        <fullName evidence="1">Uncharacterized protein</fullName>
    </submittedName>
</protein>
<dbReference type="RefSeq" id="WP_175486615.1">
    <property type="nucleotide sequence ID" value="NZ_FOIE01000011.1"/>
</dbReference>
<sequence length="162" mass="17905">MRETSVARGFRFATVLSVLLVLVLAGPGVASGKPGKTSQVDDAFHGNAPPRSIECVWSSGDHTYWCSGHNYRERLSTPNGGGLLQAGGNPPPWDWANPGRFECTGPQMAPSNVKPSDFRCSYGHRHDRGWHRHDFGMHEMLIISDPYPPTDRSITFVRPPHK</sequence>
<keyword evidence="2" id="KW-1185">Reference proteome</keyword>